<reference evidence="1" key="1">
    <citation type="submission" date="2023-07" db="EMBL/GenBank/DDBJ databases">
        <title>Black Yeasts Isolated from many extreme environments.</title>
        <authorList>
            <person name="Coleine C."/>
            <person name="Stajich J.E."/>
            <person name="Selbmann L."/>
        </authorList>
    </citation>
    <scope>NUCLEOTIDE SEQUENCE</scope>
    <source>
        <strain evidence="1">CCFEE 5714</strain>
    </source>
</reference>
<gene>
    <name evidence="1" type="ORF">LTR37_016844</name>
</gene>
<organism evidence="1 2">
    <name type="scientific">Vermiconidia calcicola</name>
    <dbReference type="NCBI Taxonomy" id="1690605"/>
    <lineage>
        <taxon>Eukaryota</taxon>
        <taxon>Fungi</taxon>
        <taxon>Dikarya</taxon>
        <taxon>Ascomycota</taxon>
        <taxon>Pezizomycotina</taxon>
        <taxon>Dothideomycetes</taxon>
        <taxon>Dothideomycetidae</taxon>
        <taxon>Mycosphaerellales</taxon>
        <taxon>Extremaceae</taxon>
        <taxon>Vermiconidia</taxon>
    </lineage>
</organism>
<comment type="caution">
    <text evidence="1">The sequence shown here is derived from an EMBL/GenBank/DDBJ whole genome shotgun (WGS) entry which is preliminary data.</text>
</comment>
<evidence type="ECO:0000313" key="1">
    <source>
        <dbReference type="EMBL" id="KAK3698616.1"/>
    </source>
</evidence>
<proteinExistence type="predicted"/>
<sequence>MWTPLVALAVTLATETVSAQEFGAMMRFGCAQHAIERLDPVVSPGQVPSQHMHANSFNATMQGDVGEESTCTTCTFSEDFSNYWHPALYFAADNGTFRHVPIIPNVGIFGATGGVTVYYTSPTDKSVKITAPPPGFRMVVGYPTLRSQGLGGAYSIYRCYTDGPLEPNPMGVADSDTQEFPRKHCPGGMRVNINFPNCWDGKNLDSDDHQSHVASGYNGCPSTHPVQLPQIMLETIFDTGMFPKSDWPKDGEQPFVWAQGDPTGYGYHADYVFGWKNDSLQKAVNQRCSMNTCEGLTTQDQSVGNKCTKKASFGPPDLQHWIPNLPGKMKVTYS</sequence>
<dbReference type="Proteomes" id="UP001281147">
    <property type="component" value="Unassembled WGS sequence"/>
</dbReference>
<evidence type="ECO:0000313" key="2">
    <source>
        <dbReference type="Proteomes" id="UP001281147"/>
    </source>
</evidence>
<keyword evidence="2" id="KW-1185">Reference proteome</keyword>
<name>A0ACC3MLJ4_9PEZI</name>
<accession>A0ACC3MLJ4</accession>
<protein>
    <submittedName>
        <fullName evidence="1">Uncharacterized protein</fullName>
    </submittedName>
</protein>
<dbReference type="EMBL" id="JAUTXU010000208">
    <property type="protein sequence ID" value="KAK3698616.1"/>
    <property type="molecule type" value="Genomic_DNA"/>
</dbReference>